<dbReference type="KEGG" id="crd:CRES_0031"/>
<dbReference type="EMBL" id="CP002857">
    <property type="protein sequence ID" value="AEI08394.1"/>
    <property type="molecule type" value="Genomic_DNA"/>
</dbReference>
<organism evidence="8 9">
    <name type="scientific">Corynebacterium resistens (strain DSM 45100 / JCM 12819 / GTC 2026 / SICGH 158)</name>
    <dbReference type="NCBI Taxonomy" id="662755"/>
    <lineage>
        <taxon>Bacteria</taxon>
        <taxon>Bacillati</taxon>
        <taxon>Actinomycetota</taxon>
        <taxon>Actinomycetes</taxon>
        <taxon>Mycobacteriales</taxon>
        <taxon>Corynebacteriaceae</taxon>
        <taxon>Corynebacterium</taxon>
    </lineage>
</organism>
<dbReference type="PROSITE" id="PS00687">
    <property type="entry name" value="ALDEHYDE_DEHYDR_GLU"/>
    <property type="match status" value="1"/>
</dbReference>
<feature type="active site" evidence="4">
    <location>
        <position position="254"/>
    </location>
</feature>
<sequence length="507" mass="56076">MTDQKFVTTPADELKGTVERAREAQKAIRALTVEERLEHLANLRRVILRRREEILDRVQQDTHKARPEILMSEMFGALDNVQWLENNAVKALKNKKVPTPLTMMGKKSELWFEPRGVVFIISPWNYPFFQAIVPIAAALAAGNAIVYKGSEHTPLHGLLESLMEDAGIAPNWVQVVYGEGEVGAEIIDQRPDYIMFTGSTRTGKKIMAQASEQLIPVELELGGKDPMIVFEDVNIERTVSGLLFGGLTATGQSCTSVERLYVHESIHDKFVGELVRQVNLMKQEDSASRDNDLGPMIVPMQVEIVAKHVEDAEARGAKILTGKDWDHKSNLIPPMVITDMPEDALAATEETFGPTIPVFSFSTEAEVIERANRSDYGLTASVWSKDMDRARRVSAALECGGVSINNVMATESTAELPFGGVKNSGFGRHKAEEGLHGFCNVKSVIVDKDGDKLEANWYPLTETKYEKFTQMMLARFEDSKLGGATGLAKFGVLGTQLEGLAQKEKRG</sequence>
<dbReference type="InterPro" id="IPR016161">
    <property type="entry name" value="Ald_DH/histidinol_DH"/>
</dbReference>
<dbReference type="Gene3D" id="3.40.605.10">
    <property type="entry name" value="Aldehyde Dehydrogenase, Chain A, domain 1"/>
    <property type="match status" value="1"/>
</dbReference>
<dbReference type="eggNOG" id="COG1012">
    <property type="taxonomic scope" value="Bacteria"/>
</dbReference>
<keyword evidence="2 3" id="KW-0560">Oxidoreductase</keyword>
<dbReference type="FunFam" id="3.40.309.10:FF:000009">
    <property type="entry name" value="Aldehyde dehydrogenase A"/>
    <property type="match status" value="1"/>
</dbReference>
<dbReference type="HOGENOM" id="CLU_005391_0_2_11"/>
<evidence type="ECO:0000256" key="6">
    <source>
        <dbReference type="RuleBase" id="RU003345"/>
    </source>
</evidence>
<dbReference type="InterPro" id="IPR012394">
    <property type="entry name" value="Aldehyde_DH_NAD(P)"/>
</dbReference>
<dbReference type="GO" id="GO:0016620">
    <property type="term" value="F:oxidoreductase activity, acting on the aldehyde or oxo group of donors, NAD or NADP as acceptor"/>
    <property type="evidence" value="ECO:0007669"/>
    <property type="project" value="InterPro"/>
</dbReference>
<feature type="active site" evidence="4 5">
    <location>
        <position position="220"/>
    </location>
</feature>
<dbReference type="InterPro" id="IPR016162">
    <property type="entry name" value="Ald_DH_N"/>
</dbReference>
<evidence type="ECO:0000256" key="3">
    <source>
        <dbReference type="PIRNR" id="PIRNR036492"/>
    </source>
</evidence>
<feature type="domain" description="Aldehyde dehydrogenase" evidence="7">
    <location>
        <begin position="11"/>
        <end position="444"/>
    </location>
</feature>
<evidence type="ECO:0000256" key="5">
    <source>
        <dbReference type="PROSITE-ProRule" id="PRU10007"/>
    </source>
</evidence>
<evidence type="ECO:0000256" key="2">
    <source>
        <dbReference type="ARBA" id="ARBA00023002"/>
    </source>
</evidence>
<dbReference type="InterPro" id="IPR016163">
    <property type="entry name" value="Ald_DH_C"/>
</dbReference>
<dbReference type="OrthoDB" id="6882680at2"/>
<dbReference type="CDD" id="cd07099">
    <property type="entry name" value="ALDH_DDALDH"/>
    <property type="match status" value="1"/>
</dbReference>
<name>F8E0B8_CORRG</name>
<evidence type="ECO:0000313" key="9">
    <source>
        <dbReference type="Proteomes" id="UP000000492"/>
    </source>
</evidence>
<dbReference type="InterPro" id="IPR029510">
    <property type="entry name" value="Ald_DH_CS_GLU"/>
</dbReference>
<dbReference type="AlphaFoldDB" id="F8E0B8"/>
<protein>
    <recommendedName>
        <fullName evidence="3">Aldehyde dehydrogenase</fullName>
    </recommendedName>
</protein>
<dbReference type="Proteomes" id="UP000000492">
    <property type="component" value="Chromosome"/>
</dbReference>
<comment type="similarity">
    <text evidence="1 3 6">Belongs to the aldehyde dehydrogenase family.</text>
</comment>
<dbReference type="RefSeq" id="WP_013887428.1">
    <property type="nucleotide sequence ID" value="NC_015673.1"/>
</dbReference>
<evidence type="ECO:0000256" key="4">
    <source>
        <dbReference type="PIRSR" id="PIRSR036492-1"/>
    </source>
</evidence>
<keyword evidence="9" id="KW-1185">Reference proteome</keyword>
<evidence type="ECO:0000256" key="1">
    <source>
        <dbReference type="ARBA" id="ARBA00009986"/>
    </source>
</evidence>
<dbReference type="SUPFAM" id="SSF53720">
    <property type="entry name" value="ALDH-like"/>
    <property type="match status" value="1"/>
</dbReference>
<dbReference type="PIRSF" id="PIRSF036492">
    <property type="entry name" value="ALDH"/>
    <property type="match status" value="1"/>
</dbReference>
<proteinExistence type="inferred from homology"/>
<gene>
    <name evidence="8" type="ordered locus">CRES_0031</name>
</gene>
<evidence type="ECO:0000259" key="7">
    <source>
        <dbReference type="Pfam" id="PF00171"/>
    </source>
</evidence>
<dbReference type="GO" id="GO:0006081">
    <property type="term" value="P:aldehyde metabolic process"/>
    <property type="evidence" value="ECO:0007669"/>
    <property type="project" value="InterPro"/>
</dbReference>
<dbReference type="PANTHER" id="PTHR11699">
    <property type="entry name" value="ALDEHYDE DEHYDROGENASE-RELATED"/>
    <property type="match status" value="1"/>
</dbReference>
<dbReference type="Gene3D" id="3.40.309.10">
    <property type="entry name" value="Aldehyde Dehydrogenase, Chain A, domain 2"/>
    <property type="match status" value="1"/>
</dbReference>
<evidence type="ECO:0000313" key="8">
    <source>
        <dbReference type="EMBL" id="AEI08394.1"/>
    </source>
</evidence>
<dbReference type="InterPro" id="IPR015590">
    <property type="entry name" value="Aldehyde_DH_dom"/>
</dbReference>
<reference evidence="8 9" key="1">
    <citation type="journal article" date="2012" name="BMC Genomics">
        <title>Complete genome sequence, lifestyle, and multi-drug resistance of the human pathogen Corynebacterium resistens DSM 45100 isolated from blood samples of a leukemia patient.</title>
        <authorList>
            <person name="Schroder J."/>
            <person name="Maus I."/>
            <person name="Meyer K."/>
            <person name="Wordemann S."/>
            <person name="Blom J."/>
            <person name="Jaenicke S."/>
            <person name="Schneider J."/>
            <person name="Trost E."/>
            <person name="Tauch A."/>
        </authorList>
    </citation>
    <scope>NUCLEOTIDE SEQUENCE [LARGE SCALE GENOMIC DNA]</scope>
    <source>
        <strain evidence="9">DSM 45100 / JCM 12819 / CCUG 50093 / GTC 2026 / SICGH 158</strain>
    </source>
</reference>
<dbReference type="STRING" id="662755.CRES_0031"/>
<accession>F8E0B8</accession>
<dbReference type="Pfam" id="PF00171">
    <property type="entry name" value="Aldedh"/>
    <property type="match status" value="1"/>
</dbReference>